<proteinExistence type="predicted"/>
<feature type="transmembrane region" description="Helical" evidence="1">
    <location>
        <begin position="51"/>
        <end position="73"/>
    </location>
</feature>
<protein>
    <recommendedName>
        <fullName evidence="4">DUF2306 domain-containing protein</fullName>
    </recommendedName>
</protein>
<feature type="transmembrane region" description="Helical" evidence="1">
    <location>
        <begin position="112"/>
        <end position="135"/>
    </location>
</feature>
<evidence type="ECO:0000313" key="3">
    <source>
        <dbReference type="Proteomes" id="UP000049983"/>
    </source>
</evidence>
<feature type="transmembrane region" description="Helical" evidence="1">
    <location>
        <begin position="177"/>
        <end position="200"/>
    </location>
</feature>
<feature type="transmembrane region" description="Helical" evidence="1">
    <location>
        <begin position="85"/>
        <end position="106"/>
    </location>
</feature>
<evidence type="ECO:0000256" key="1">
    <source>
        <dbReference type="SAM" id="Phobius"/>
    </source>
</evidence>
<keyword evidence="1" id="KW-1133">Transmembrane helix</keyword>
<reference evidence="3" key="1">
    <citation type="submission" date="2015-07" db="EMBL/GenBank/DDBJ databases">
        <authorList>
            <person name="Rodrigo-Torres Lidia"/>
            <person name="Arahal R.David."/>
        </authorList>
    </citation>
    <scope>NUCLEOTIDE SEQUENCE [LARGE SCALE GENOMIC DNA]</scope>
    <source>
        <strain evidence="3">CECT 5096</strain>
    </source>
</reference>
<dbReference type="GeneID" id="97667533"/>
<keyword evidence="1" id="KW-0812">Transmembrane</keyword>
<accession>A0A0M6ZQ92</accession>
<name>A0A0M6ZQ92_9HYPH</name>
<keyword evidence="1" id="KW-0472">Membrane</keyword>
<feature type="transmembrane region" description="Helical" evidence="1">
    <location>
        <begin position="147"/>
        <end position="165"/>
    </location>
</feature>
<organism evidence="2 3">
    <name type="scientific">Roseibium album</name>
    <dbReference type="NCBI Taxonomy" id="311410"/>
    <lineage>
        <taxon>Bacteria</taxon>
        <taxon>Pseudomonadati</taxon>
        <taxon>Pseudomonadota</taxon>
        <taxon>Alphaproteobacteria</taxon>
        <taxon>Hyphomicrobiales</taxon>
        <taxon>Stappiaceae</taxon>
        <taxon>Roseibium</taxon>
    </lineage>
</organism>
<dbReference type="InterPro" id="IPR018750">
    <property type="entry name" value="DUF2306_membrane"/>
</dbReference>
<dbReference type="RefSeq" id="WP_208992689.1">
    <property type="nucleotide sequence ID" value="NZ_CANKXR010000019.1"/>
</dbReference>
<dbReference type="EMBL" id="CXWC01000001">
    <property type="protein sequence ID" value="CTQ63593.1"/>
    <property type="molecule type" value="Genomic_DNA"/>
</dbReference>
<dbReference type="Pfam" id="PF10067">
    <property type="entry name" value="DUF2306"/>
    <property type="match status" value="1"/>
</dbReference>
<evidence type="ECO:0000313" key="2">
    <source>
        <dbReference type="EMBL" id="CTQ63593.1"/>
    </source>
</evidence>
<evidence type="ECO:0008006" key="4">
    <source>
        <dbReference type="Google" id="ProtNLM"/>
    </source>
</evidence>
<feature type="transmembrane region" description="Helical" evidence="1">
    <location>
        <begin position="12"/>
        <end position="31"/>
    </location>
</feature>
<keyword evidence="3" id="KW-1185">Reference proteome</keyword>
<gene>
    <name evidence="2" type="ORF">LA5096_00052</name>
</gene>
<sequence>MEQVLKLTGRIAFWASVISSVLVALVSYRFVPLGVEIAMDFVSHNLAGNSLALFAHIAVAPVALFLMPFQFMSGLRRKHPSLHRWVGRIYVAAVVISGVAGFQLAFHSTAGVFASAGFASLAVVWLWTTLGALYFALTRQFARHRDWMLRSAALTFAAVTLRVYLGSSMALGAEFQVAYPIISWACWMPNAILVETYLLMRGRRSYLLANQTR</sequence>
<dbReference type="STRING" id="311410.LA5095_02683"/>
<dbReference type="Proteomes" id="UP000049983">
    <property type="component" value="Unassembled WGS sequence"/>
</dbReference>
<dbReference type="AlphaFoldDB" id="A0A0M6ZQ92"/>